<dbReference type="CDD" id="cd00090">
    <property type="entry name" value="HTH_ARSR"/>
    <property type="match status" value="1"/>
</dbReference>
<dbReference type="AlphaFoldDB" id="A0A4P7QF20"/>
<dbReference type="NCBIfam" id="NF033788">
    <property type="entry name" value="HTH_metalloreg"/>
    <property type="match status" value="1"/>
</dbReference>
<keyword evidence="3" id="KW-0804">Transcription</keyword>
<dbReference type="InterPro" id="IPR036388">
    <property type="entry name" value="WH-like_DNA-bd_sf"/>
</dbReference>
<dbReference type="InterPro" id="IPR011991">
    <property type="entry name" value="ArsR-like_HTH"/>
</dbReference>
<keyword evidence="1" id="KW-0805">Transcription regulation</keyword>
<evidence type="ECO:0000256" key="1">
    <source>
        <dbReference type="ARBA" id="ARBA00023015"/>
    </source>
</evidence>
<name>A0A4P7QF20_9CORY</name>
<dbReference type="Pfam" id="PF12840">
    <property type="entry name" value="HTH_20"/>
    <property type="match status" value="1"/>
</dbReference>
<proteinExistence type="predicted"/>
<dbReference type="Gene3D" id="1.10.10.10">
    <property type="entry name" value="Winged helix-like DNA-binding domain superfamily/Winged helix DNA-binding domain"/>
    <property type="match status" value="1"/>
</dbReference>
<gene>
    <name evidence="5" type="primary">ygaV</name>
    <name evidence="5" type="ORF">CENDO_04830</name>
</gene>
<evidence type="ECO:0000259" key="4">
    <source>
        <dbReference type="PROSITE" id="PS50987"/>
    </source>
</evidence>
<keyword evidence="2" id="KW-0238">DNA-binding</keyword>
<accession>A0A4P7QF20</accession>
<dbReference type="InterPro" id="IPR051081">
    <property type="entry name" value="HTH_MetalResp_TranReg"/>
</dbReference>
<evidence type="ECO:0000256" key="3">
    <source>
        <dbReference type="ARBA" id="ARBA00023163"/>
    </source>
</evidence>
<dbReference type="Proteomes" id="UP000296352">
    <property type="component" value="Chromosome"/>
</dbReference>
<dbReference type="SMART" id="SM00418">
    <property type="entry name" value="HTH_ARSR"/>
    <property type="match status" value="1"/>
</dbReference>
<dbReference type="PANTHER" id="PTHR33154:SF18">
    <property type="entry name" value="ARSENICAL RESISTANCE OPERON REPRESSOR"/>
    <property type="match status" value="1"/>
</dbReference>
<dbReference type="SUPFAM" id="SSF46785">
    <property type="entry name" value="Winged helix' DNA-binding domain"/>
    <property type="match status" value="1"/>
</dbReference>
<dbReference type="OrthoDB" id="9798835at2"/>
<dbReference type="GO" id="GO:0003677">
    <property type="term" value="F:DNA binding"/>
    <property type="evidence" value="ECO:0007669"/>
    <property type="project" value="UniProtKB-KW"/>
</dbReference>
<feature type="domain" description="HTH arsR-type" evidence="4">
    <location>
        <begin position="25"/>
        <end position="121"/>
    </location>
</feature>
<evidence type="ECO:0000313" key="6">
    <source>
        <dbReference type="Proteomes" id="UP000296352"/>
    </source>
</evidence>
<dbReference type="InterPro" id="IPR036390">
    <property type="entry name" value="WH_DNA-bd_sf"/>
</dbReference>
<keyword evidence="6" id="KW-1185">Reference proteome</keyword>
<sequence length="122" mass="13246">MRPPLQRQSPPAAKPQCCPLADEALSQEDLNHYAHIFKALGDPNRLSIISRIAADGCRKVTAADLQCFTGTSQATVSHHLAKLQEAGLLHAEREGRTLRYSVVPEVFAQLRTILAIGSFGEG</sequence>
<reference evidence="5 6" key="1">
    <citation type="submission" date="2019-04" db="EMBL/GenBank/DDBJ databases">
        <title>Corynebacterium endometrii sp. nov., isolated from the uterus of a cow with endometritis.</title>
        <authorList>
            <person name="Ballas P."/>
            <person name="Ruckert C."/>
            <person name="Wagener K."/>
            <person name="Drillich M."/>
            <person name="Kaempfer P."/>
            <person name="Busse H.-J."/>
            <person name="Ehling-Schulz M."/>
        </authorList>
    </citation>
    <scope>NUCLEOTIDE SEQUENCE [LARGE SCALE GENOMIC DNA]</scope>
    <source>
        <strain evidence="5 6">LMM-1653</strain>
    </source>
</reference>
<dbReference type="GO" id="GO:0003700">
    <property type="term" value="F:DNA-binding transcription factor activity"/>
    <property type="evidence" value="ECO:0007669"/>
    <property type="project" value="InterPro"/>
</dbReference>
<evidence type="ECO:0000256" key="2">
    <source>
        <dbReference type="ARBA" id="ARBA00023125"/>
    </source>
</evidence>
<organism evidence="5 6">
    <name type="scientific">Corynebacterium endometrii</name>
    <dbReference type="NCBI Taxonomy" id="2488819"/>
    <lineage>
        <taxon>Bacteria</taxon>
        <taxon>Bacillati</taxon>
        <taxon>Actinomycetota</taxon>
        <taxon>Actinomycetes</taxon>
        <taxon>Mycobacteriales</taxon>
        <taxon>Corynebacteriaceae</taxon>
        <taxon>Corynebacterium</taxon>
    </lineage>
</organism>
<protein>
    <submittedName>
        <fullName evidence="5">Putative HTH-type transcriptional regulator YgaV</fullName>
    </submittedName>
</protein>
<dbReference type="PROSITE" id="PS50987">
    <property type="entry name" value="HTH_ARSR_2"/>
    <property type="match status" value="1"/>
</dbReference>
<evidence type="ECO:0000313" key="5">
    <source>
        <dbReference type="EMBL" id="QCB28255.1"/>
    </source>
</evidence>
<dbReference type="PANTHER" id="PTHR33154">
    <property type="entry name" value="TRANSCRIPTIONAL REGULATOR, ARSR FAMILY"/>
    <property type="match status" value="1"/>
</dbReference>
<dbReference type="InterPro" id="IPR001845">
    <property type="entry name" value="HTH_ArsR_DNA-bd_dom"/>
</dbReference>
<dbReference type="EMBL" id="CP039247">
    <property type="protein sequence ID" value="QCB28255.1"/>
    <property type="molecule type" value="Genomic_DNA"/>
</dbReference>
<dbReference type="KEGG" id="cee:CENDO_04830"/>
<dbReference type="RefSeq" id="WP_136141020.1">
    <property type="nucleotide sequence ID" value="NZ_CP039247.1"/>
</dbReference>
<dbReference type="PRINTS" id="PR00778">
    <property type="entry name" value="HTHARSR"/>
</dbReference>